<dbReference type="Pfam" id="PF03564">
    <property type="entry name" value="DUF1759"/>
    <property type="match status" value="1"/>
</dbReference>
<name>A0ABQ9J4V0_9CUCU</name>
<dbReference type="PANTHER" id="PTHR47331:SF1">
    <property type="entry name" value="GAG-LIKE PROTEIN"/>
    <property type="match status" value="1"/>
</dbReference>
<feature type="compositionally biased region" description="Basic and acidic residues" evidence="1">
    <location>
        <begin position="205"/>
        <end position="214"/>
    </location>
</feature>
<feature type="region of interest" description="Disordered" evidence="1">
    <location>
        <begin position="205"/>
        <end position="236"/>
    </location>
</feature>
<feature type="compositionally biased region" description="Polar residues" evidence="1">
    <location>
        <begin position="224"/>
        <end position="236"/>
    </location>
</feature>
<comment type="caution">
    <text evidence="2">The sequence shown here is derived from an EMBL/GenBank/DDBJ whole genome shotgun (WGS) entry which is preliminary data.</text>
</comment>
<dbReference type="EMBL" id="JAPWTJ010001230">
    <property type="protein sequence ID" value="KAJ8973141.1"/>
    <property type="molecule type" value="Genomic_DNA"/>
</dbReference>
<evidence type="ECO:0008006" key="4">
    <source>
        <dbReference type="Google" id="ProtNLM"/>
    </source>
</evidence>
<accession>A0ABQ9J4V0</accession>
<gene>
    <name evidence="2" type="ORF">NQ317_001877</name>
</gene>
<protein>
    <recommendedName>
        <fullName evidence="4">Gag-pol polyprotein</fullName>
    </recommendedName>
</protein>
<dbReference type="InterPro" id="IPR005312">
    <property type="entry name" value="DUF1759"/>
</dbReference>
<organism evidence="2 3">
    <name type="scientific">Molorchus minor</name>
    <dbReference type="NCBI Taxonomy" id="1323400"/>
    <lineage>
        <taxon>Eukaryota</taxon>
        <taxon>Metazoa</taxon>
        <taxon>Ecdysozoa</taxon>
        <taxon>Arthropoda</taxon>
        <taxon>Hexapoda</taxon>
        <taxon>Insecta</taxon>
        <taxon>Pterygota</taxon>
        <taxon>Neoptera</taxon>
        <taxon>Endopterygota</taxon>
        <taxon>Coleoptera</taxon>
        <taxon>Polyphaga</taxon>
        <taxon>Cucujiformia</taxon>
        <taxon>Chrysomeloidea</taxon>
        <taxon>Cerambycidae</taxon>
        <taxon>Lamiinae</taxon>
        <taxon>Monochamini</taxon>
        <taxon>Molorchus</taxon>
    </lineage>
</organism>
<evidence type="ECO:0000313" key="3">
    <source>
        <dbReference type="Proteomes" id="UP001162164"/>
    </source>
</evidence>
<proteinExistence type="predicted"/>
<sequence length="318" mass="36328">MLLERYNNTSYLVNNHVKLLFSLPSLTRESATELRKLLDAMVKHLRSLNTLGQSTDTWDVLIIFLVTGKLDPVTYREWEETKSRDKLPTLEEFQKFLKIRAELLESLEISKGEKHGSSRLKVSNPHNKSHHTFVTTSQLCSFCKGGHYINNCSNFLKLGVYQRFEQAKRLKLCLNCLRLNHVSKDCNSGSCKKCNGRHHTLLHYDKRSNDRPQEEPQVNEISLAPNTSTDNPSVVMSTSNLDHSSDVFLSTALVQVIDARGYPHTCRILLDSGSQLHLITSELCSRLGLSTTKVNLEIIGWFQKLVKTFLVKMLIYHI</sequence>
<dbReference type="PANTHER" id="PTHR47331">
    <property type="entry name" value="PHD-TYPE DOMAIN-CONTAINING PROTEIN"/>
    <property type="match status" value="1"/>
</dbReference>
<keyword evidence="3" id="KW-1185">Reference proteome</keyword>
<dbReference type="Proteomes" id="UP001162164">
    <property type="component" value="Unassembled WGS sequence"/>
</dbReference>
<evidence type="ECO:0000256" key="1">
    <source>
        <dbReference type="SAM" id="MobiDB-lite"/>
    </source>
</evidence>
<reference evidence="2" key="1">
    <citation type="journal article" date="2023" name="Insect Mol. Biol.">
        <title>Genome sequencing provides insights into the evolution of gene families encoding plant cell wall-degrading enzymes in longhorned beetles.</title>
        <authorList>
            <person name="Shin N.R."/>
            <person name="Okamura Y."/>
            <person name="Kirsch R."/>
            <person name="Pauchet Y."/>
        </authorList>
    </citation>
    <scope>NUCLEOTIDE SEQUENCE</scope>
    <source>
        <strain evidence="2">MMC_N1</strain>
    </source>
</reference>
<evidence type="ECO:0000313" key="2">
    <source>
        <dbReference type="EMBL" id="KAJ8973141.1"/>
    </source>
</evidence>